<dbReference type="EMBL" id="AYKW01000004">
    <property type="protein sequence ID" value="PIL34862.1"/>
    <property type="molecule type" value="Genomic_DNA"/>
</dbReference>
<keyword evidence="3" id="KW-0472">Membrane</keyword>
<feature type="transmembrane region" description="Helical" evidence="3">
    <location>
        <begin position="333"/>
        <end position="352"/>
    </location>
</feature>
<feature type="transmembrane region" description="Helical" evidence="3">
    <location>
        <begin position="399"/>
        <end position="420"/>
    </location>
</feature>
<dbReference type="PANTHER" id="PTHR11360:SF177">
    <property type="entry name" value="RIBOFLAVIN TRANSPORTER MCH5"/>
    <property type="match status" value="1"/>
</dbReference>
<keyword evidence="6" id="KW-1185">Reference proteome</keyword>
<feature type="transmembrane region" description="Helical" evidence="3">
    <location>
        <begin position="169"/>
        <end position="193"/>
    </location>
</feature>
<name>A0A2G8SM69_9APHY</name>
<dbReference type="InterPro" id="IPR036259">
    <property type="entry name" value="MFS_trans_sf"/>
</dbReference>
<dbReference type="STRING" id="1077348.A0A2G8SM69"/>
<organism evidence="5 6">
    <name type="scientific">Ganoderma sinense ZZ0214-1</name>
    <dbReference type="NCBI Taxonomy" id="1077348"/>
    <lineage>
        <taxon>Eukaryota</taxon>
        <taxon>Fungi</taxon>
        <taxon>Dikarya</taxon>
        <taxon>Basidiomycota</taxon>
        <taxon>Agaricomycotina</taxon>
        <taxon>Agaricomycetes</taxon>
        <taxon>Polyporales</taxon>
        <taxon>Polyporaceae</taxon>
        <taxon>Ganoderma</taxon>
    </lineage>
</organism>
<comment type="subcellular location">
    <subcellularLocation>
        <location evidence="1">Membrane</location>
        <topology evidence="1">Multi-pass membrane protein</topology>
    </subcellularLocation>
</comment>
<dbReference type="SUPFAM" id="SSF103473">
    <property type="entry name" value="MFS general substrate transporter"/>
    <property type="match status" value="1"/>
</dbReference>
<dbReference type="CDD" id="cd17352">
    <property type="entry name" value="MFS_MCT_SLC16"/>
    <property type="match status" value="1"/>
</dbReference>
<evidence type="ECO:0000313" key="5">
    <source>
        <dbReference type="EMBL" id="PIL34862.1"/>
    </source>
</evidence>
<proteinExistence type="inferred from homology"/>
<dbReference type="InterPro" id="IPR050327">
    <property type="entry name" value="Proton-linked_MCT"/>
</dbReference>
<evidence type="ECO:0000256" key="2">
    <source>
        <dbReference type="ARBA" id="ARBA00006727"/>
    </source>
</evidence>
<feature type="transmembrane region" description="Helical" evidence="3">
    <location>
        <begin position="373"/>
        <end position="393"/>
    </location>
</feature>
<dbReference type="PROSITE" id="PS50850">
    <property type="entry name" value="MFS"/>
    <property type="match status" value="1"/>
</dbReference>
<reference evidence="5 6" key="1">
    <citation type="journal article" date="2015" name="Sci. Rep.">
        <title>Chromosome-level genome map provides insights into diverse defense mechanisms in the medicinal fungus Ganoderma sinense.</title>
        <authorList>
            <person name="Zhu Y."/>
            <person name="Xu J."/>
            <person name="Sun C."/>
            <person name="Zhou S."/>
            <person name="Xu H."/>
            <person name="Nelson D.R."/>
            <person name="Qian J."/>
            <person name="Song J."/>
            <person name="Luo H."/>
            <person name="Xiang L."/>
            <person name="Li Y."/>
            <person name="Xu Z."/>
            <person name="Ji A."/>
            <person name="Wang L."/>
            <person name="Lu S."/>
            <person name="Hayward A."/>
            <person name="Sun W."/>
            <person name="Li X."/>
            <person name="Schwartz D.C."/>
            <person name="Wang Y."/>
            <person name="Chen S."/>
        </authorList>
    </citation>
    <scope>NUCLEOTIDE SEQUENCE [LARGE SCALE GENOMIC DNA]</scope>
    <source>
        <strain evidence="5 6">ZZ0214-1</strain>
    </source>
</reference>
<comment type="similarity">
    <text evidence="2">Belongs to the major facilitator superfamily. Monocarboxylate porter (TC 2.A.1.13) family.</text>
</comment>
<sequence length="433" mass="46238">MANLPSSVLTRVSEVKNASTISSVAEDGSTFENPAITDRGLKAWLCVFGGALMLFCSGQITAFGIFETYYAQHQLRGVSSSTISWIGSLQLWVLYFSGSILGRIFDAYGPRVILIPGSILLVFSTMITSLCTELYQFLLVQGLLTGLAYGMLFYPSFASISTHFIKLRATAMGITIAGSGVGGVVFPILFRFLFDRIGFGWSVRVYGFLVLVLCTIANATITSRIRPGGNSVPPLPDAKILRDAPFLLLVAGCFFVNFGLFIPFTYISNYAISRGVSSSTSFYIVSAMNAGSIVGRIVPAFLADVVGRFNIASPAAFLIGLLALVFWTFAKSLIPIVVFGVMYGCFAGAFLAMQIPCVSQISDIKEVGTRIGILYSVASFAVLAGGPAAGAVMKADGGSYTGMMALCGILNIVGSLLIFWSKCKVNRNMLAHV</sequence>
<protein>
    <submittedName>
        <fullName evidence="5">MFS general substrate transporter</fullName>
    </submittedName>
</protein>
<dbReference type="AlphaFoldDB" id="A0A2G8SM69"/>
<dbReference type="Proteomes" id="UP000230002">
    <property type="component" value="Unassembled WGS sequence"/>
</dbReference>
<feature type="domain" description="Major facilitator superfamily (MFS) profile" evidence="4">
    <location>
        <begin position="42"/>
        <end position="426"/>
    </location>
</feature>
<keyword evidence="3" id="KW-1133">Transmembrane helix</keyword>
<evidence type="ECO:0000259" key="4">
    <source>
        <dbReference type="PROSITE" id="PS50850"/>
    </source>
</evidence>
<feature type="transmembrane region" description="Helical" evidence="3">
    <location>
        <begin position="246"/>
        <end position="268"/>
    </location>
</feature>
<evidence type="ECO:0000313" key="6">
    <source>
        <dbReference type="Proteomes" id="UP000230002"/>
    </source>
</evidence>
<dbReference type="OrthoDB" id="6509908at2759"/>
<feature type="transmembrane region" description="Helical" evidence="3">
    <location>
        <begin position="108"/>
        <end position="128"/>
    </location>
</feature>
<dbReference type="Pfam" id="PF07690">
    <property type="entry name" value="MFS_1"/>
    <property type="match status" value="1"/>
</dbReference>
<evidence type="ECO:0000256" key="3">
    <source>
        <dbReference type="SAM" id="Phobius"/>
    </source>
</evidence>
<dbReference type="GO" id="GO:0016020">
    <property type="term" value="C:membrane"/>
    <property type="evidence" value="ECO:0007669"/>
    <property type="project" value="UniProtKB-SubCell"/>
</dbReference>
<dbReference type="PANTHER" id="PTHR11360">
    <property type="entry name" value="MONOCARBOXYLATE TRANSPORTER"/>
    <property type="match status" value="1"/>
</dbReference>
<dbReference type="Gene3D" id="1.20.1250.20">
    <property type="entry name" value="MFS general substrate transporter like domains"/>
    <property type="match status" value="2"/>
</dbReference>
<gene>
    <name evidence="5" type="ORF">GSI_02649</name>
</gene>
<feature type="transmembrane region" description="Helical" evidence="3">
    <location>
        <begin position="280"/>
        <end position="302"/>
    </location>
</feature>
<dbReference type="GO" id="GO:0022857">
    <property type="term" value="F:transmembrane transporter activity"/>
    <property type="evidence" value="ECO:0007669"/>
    <property type="project" value="InterPro"/>
</dbReference>
<feature type="transmembrane region" description="Helical" evidence="3">
    <location>
        <begin position="43"/>
        <end position="66"/>
    </location>
</feature>
<dbReference type="InterPro" id="IPR011701">
    <property type="entry name" value="MFS"/>
</dbReference>
<feature type="transmembrane region" description="Helical" evidence="3">
    <location>
        <begin position="134"/>
        <end position="157"/>
    </location>
</feature>
<keyword evidence="3" id="KW-0812">Transmembrane</keyword>
<feature type="transmembrane region" description="Helical" evidence="3">
    <location>
        <begin position="78"/>
        <end position="96"/>
    </location>
</feature>
<comment type="caution">
    <text evidence="5">The sequence shown here is derived from an EMBL/GenBank/DDBJ whole genome shotgun (WGS) entry which is preliminary data.</text>
</comment>
<feature type="transmembrane region" description="Helical" evidence="3">
    <location>
        <begin position="205"/>
        <end position="225"/>
    </location>
</feature>
<accession>A0A2G8SM69</accession>
<dbReference type="InterPro" id="IPR020846">
    <property type="entry name" value="MFS_dom"/>
</dbReference>
<evidence type="ECO:0000256" key="1">
    <source>
        <dbReference type="ARBA" id="ARBA00004141"/>
    </source>
</evidence>
<feature type="transmembrane region" description="Helical" evidence="3">
    <location>
        <begin position="309"/>
        <end position="327"/>
    </location>
</feature>